<keyword evidence="6 11" id="KW-0285">Flavoprotein</keyword>
<evidence type="ECO:0000256" key="2">
    <source>
        <dbReference type="ARBA" id="ARBA00004370"/>
    </source>
</evidence>
<dbReference type="EC" id="1.1.3.37" evidence="5 11"/>
<evidence type="ECO:0000256" key="6">
    <source>
        <dbReference type="ARBA" id="ARBA00022630"/>
    </source>
</evidence>
<dbReference type="NCBIfam" id="TIGR01678">
    <property type="entry name" value="FAD_lactone_ox"/>
    <property type="match status" value="1"/>
</dbReference>
<keyword evidence="11" id="KW-0496">Mitochondrion</keyword>
<dbReference type="AlphaFoldDB" id="A0A8H7XY04"/>
<dbReference type="Pfam" id="PF01565">
    <property type="entry name" value="FAD_binding_4"/>
    <property type="match status" value="1"/>
</dbReference>
<dbReference type="InterPro" id="IPR016166">
    <property type="entry name" value="FAD-bd_PCMH"/>
</dbReference>
<dbReference type="Gene3D" id="3.30.70.2520">
    <property type="match status" value="1"/>
</dbReference>
<evidence type="ECO:0000256" key="3">
    <source>
        <dbReference type="ARBA" id="ARBA00005083"/>
    </source>
</evidence>
<evidence type="ECO:0000259" key="12">
    <source>
        <dbReference type="PROSITE" id="PS51387"/>
    </source>
</evidence>
<keyword evidence="9" id="KW-0472">Membrane</keyword>
<evidence type="ECO:0000256" key="5">
    <source>
        <dbReference type="ARBA" id="ARBA00013136"/>
    </source>
</evidence>
<reference evidence="13" key="1">
    <citation type="submission" date="2021-02" db="EMBL/GenBank/DDBJ databases">
        <title>Psilocybe cubensis genome.</title>
        <authorList>
            <person name="Mckernan K.J."/>
            <person name="Crawford S."/>
            <person name="Trippe A."/>
            <person name="Kane L.T."/>
            <person name="Mclaughlin S."/>
        </authorList>
    </citation>
    <scope>NUCLEOTIDE SEQUENCE [LARGE SCALE GENOMIC DNA]</scope>
    <source>
        <strain evidence="13">MGC-MH-2018</strain>
    </source>
</reference>
<dbReference type="InterPro" id="IPR036318">
    <property type="entry name" value="FAD-bd_PCMH-like_sf"/>
</dbReference>
<dbReference type="PIRSF" id="PIRSF000136">
    <property type="entry name" value="LGO_GLO"/>
    <property type="match status" value="1"/>
</dbReference>
<evidence type="ECO:0000256" key="11">
    <source>
        <dbReference type="RuleBase" id="RU367158"/>
    </source>
</evidence>
<dbReference type="Gene3D" id="3.30.43.10">
    <property type="entry name" value="Uridine Diphospho-n-acetylenolpyruvylglucosamine Reductase, domain 2"/>
    <property type="match status" value="1"/>
</dbReference>
<dbReference type="InterPro" id="IPR030654">
    <property type="entry name" value="Sugar_lactone_oxidase"/>
</dbReference>
<dbReference type="EMBL" id="JAFIQS010000007">
    <property type="protein sequence ID" value="KAG5167698.1"/>
    <property type="molecule type" value="Genomic_DNA"/>
</dbReference>
<name>A0A8H7XY04_PSICU</name>
<dbReference type="OrthoDB" id="610608at2759"/>
<dbReference type="UniPathway" id="UPA00771">
    <property type="reaction ID" value="UER00766"/>
</dbReference>
<comment type="cofactor">
    <cofactor evidence="1 11">
        <name>FAD</name>
        <dbReference type="ChEBI" id="CHEBI:57692"/>
    </cofactor>
</comment>
<dbReference type="Gene3D" id="3.30.465.10">
    <property type="match status" value="1"/>
</dbReference>
<comment type="catalytic activity">
    <reaction evidence="11">
        <text>D-arabinono-1,4-lactone + O2 = dehydro-D-arabinono-1,4-lactone + H2O2 + H(+)</text>
        <dbReference type="Rhea" id="RHEA:23756"/>
        <dbReference type="ChEBI" id="CHEBI:15378"/>
        <dbReference type="ChEBI" id="CHEBI:15379"/>
        <dbReference type="ChEBI" id="CHEBI:16240"/>
        <dbReference type="ChEBI" id="CHEBI:16292"/>
        <dbReference type="ChEBI" id="CHEBI:58277"/>
        <dbReference type="EC" id="1.1.3.37"/>
    </reaction>
</comment>
<feature type="domain" description="FAD-binding PCMH-type" evidence="12">
    <location>
        <begin position="40"/>
        <end position="210"/>
    </location>
</feature>
<dbReference type="PANTHER" id="PTHR43762:SF1">
    <property type="entry name" value="D-ARABINONO-1,4-LACTONE OXIDASE"/>
    <property type="match status" value="1"/>
</dbReference>
<evidence type="ECO:0000256" key="8">
    <source>
        <dbReference type="ARBA" id="ARBA00023002"/>
    </source>
</evidence>
<dbReference type="GO" id="GO:0031966">
    <property type="term" value="C:mitochondrial membrane"/>
    <property type="evidence" value="ECO:0007669"/>
    <property type="project" value="UniProtKB-SubCell"/>
</dbReference>
<accession>A0A8H7XY04</accession>
<dbReference type="InterPro" id="IPR016171">
    <property type="entry name" value="Vanillyl_alc_oxidase_C-sub2"/>
</dbReference>
<evidence type="ECO:0000256" key="9">
    <source>
        <dbReference type="ARBA" id="ARBA00023136"/>
    </source>
</evidence>
<comment type="caution">
    <text evidence="13">The sequence shown here is derived from an EMBL/GenBank/DDBJ whole genome shotgun (WGS) entry which is preliminary data.</text>
</comment>
<dbReference type="InterPro" id="IPR010031">
    <property type="entry name" value="FAD_lactone_oxidase-like"/>
</dbReference>
<comment type="subcellular location">
    <subcellularLocation>
        <location evidence="2">Membrane</location>
    </subcellularLocation>
    <subcellularLocation>
        <location evidence="11">Mitochondrion membrane</location>
    </subcellularLocation>
</comment>
<evidence type="ECO:0000256" key="1">
    <source>
        <dbReference type="ARBA" id="ARBA00001974"/>
    </source>
</evidence>
<dbReference type="SUPFAM" id="SSF56176">
    <property type="entry name" value="FAD-binding/transporter-associated domain-like"/>
    <property type="match status" value="1"/>
</dbReference>
<dbReference type="GO" id="GO:0003885">
    <property type="term" value="F:D-arabinono-1,4-lactone oxidase activity"/>
    <property type="evidence" value="ECO:0007669"/>
    <property type="project" value="UniProtKB-UniRule"/>
</dbReference>
<evidence type="ECO:0000256" key="10">
    <source>
        <dbReference type="ARBA" id="ARBA00033418"/>
    </source>
</evidence>
<dbReference type="InterPro" id="IPR016167">
    <property type="entry name" value="FAD-bd_PCMH_sub1"/>
</dbReference>
<keyword evidence="7 11" id="KW-0274">FAD</keyword>
<comment type="pathway">
    <text evidence="3 11">Cofactor biosynthesis; D-erythroascorbate biosynthesis; dehydro-D-arabinono-1,4-lactone from D-arabinose: step 2/2.</text>
</comment>
<dbReference type="Gene3D" id="1.10.45.10">
    <property type="entry name" value="Vanillyl-alcohol Oxidase, Chain A, domain 4"/>
    <property type="match status" value="1"/>
</dbReference>
<gene>
    <name evidence="13" type="ORF">JR316_008050</name>
</gene>
<dbReference type="PROSITE" id="PS51387">
    <property type="entry name" value="FAD_PCMH"/>
    <property type="match status" value="1"/>
</dbReference>
<dbReference type="PANTHER" id="PTHR43762">
    <property type="entry name" value="L-GULONOLACTONE OXIDASE"/>
    <property type="match status" value="1"/>
</dbReference>
<evidence type="ECO:0000313" key="13">
    <source>
        <dbReference type="EMBL" id="KAG5167698.1"/>
    </source>
</evidence>
<dbReference type="GO" id="GO:0071949">
    <property type="term" value="F:FAD binding"/>
    <property type="evidence" value="ECO:0007669"/>
    <property type="project" value="UniProtKB-UniRule"/>
</dbReference>
<keyword evidence="8 11" id="KW-0560">Oxidoreductase</keyword>
<protein>
    <recommendedName>
        <fullName evidence="5 11">D-arabinono-1,4-lactone oxidase</fullName>
        <shortName evidence="11">ALO</shortName>
        <ecNumber evidence="5 11">1.1.3.37</ecNumber>
    </recommendedName>
    <alternativeName>
        <fullName evidence="10 11">L-galactono-gamma-lactone oxidase</fullName>
    </alternativeName>
</protein>
<dbReference type="Pfam" id="PF04030">
    <property type="entry name" value="ALO"/>
    <property type="match status" value="1"/>
</dbReference>
<dbReference type="InterPro" id="IPR016169">
    <property type="entry name" value="FAD-bd_PCMH_sub2"/>
</dbReference>
<sequence length="481" mass="55143">MPSQLTARPSDIPLNNLYNLLEPITVSKEHARFTNWGRTFVCTPSSIFEPENEFQCELVLELARREGKTLRVAGVGHSPSDLACTNEFMLRTTKLNRVLEVNTEKRYVVAQGGITLNDLHAQLQKNNLAMINLGSISEQSLAGVVTTATHGSGMTYGVISTNVMALSLLLADGSRITCSRNEHADLFLASICGLGTTGIILSIQLEVEPAYRLKELQQTLPFDDVVQNLDKIVHSAEHVRLWWYPSNGTIRCSYANRTDEPKKPAGSWWWHTVMGYHVVQFLLFLGRYFLFLNTWVANFASWLSSGDTVGIDDSYKIFNVDCRYPQHTTEWAIPYENAQACLRELRDYLNKEYQNPDGIRPHFPIEIRFSASDDIWLSPSSGQRTCWIGIVQYKPYGFNVPYRKLFKAYEDIVVQHHGRPHWAKAHRLRPDSLRKLYPRFDDFRQVMEKVDPSGIFRNDYVERHIMGKPLNPRVYKKHQDS</sequence>
<proteinExistence type="inferred from homology"/>
<evidence type="ECO:0000256" key="4">
    <source>
        <dbReference type="ARBA" id="ARBA00005466"/>
    </source>
</evidence>
<dbReference type="InterPro" id="IPR007173">
    <property type="entry name" value="ALO_C"/>
</dbReference>
<comment type="similarity">
    <text evidence="4 11">Belongs to the oxygen-dependent FAD-linked oxidoreductase family.</text>
</comment>
<organism evidence="13">
    <name type="scientific">Psilocybe cubensis</name>
    <name type="common">Psychedelic mushroom</name>
    <name type="synonym">Stropharia cubensis</name>
    <dbReference type="NCBI Taxonomy" id="181762"/>
    <lineage>
        <taxon>Eukaryota</taxon>
        <taxon>Fungi</taxon>
        <taxon>Dikarya</taxon>
        <taxon>Basidiomycota</taxon>
        <taxon>Agaricomycotina</taxon>
        <taxon>Agaricomycetes</taxon>
        <taxon>Agaricomycetidae</taxon>
        <taxon>Agaricales</taxon>
        <taxon>Agaricineae</taxon>
        <taxon>Strophariaceae</taxon>
        <taxon>Psilocybe</taxon>
    </lineage>
</organism>
<dbReference type="InterPro" id="IPR006094">
    <property type="entry name" value="Oxid_FAD_bind_N"/>
</dbReference>
<evidence type="ECO:0000256" key="7">
    <source>
        <dbReference type="ARBA" id="ARBA00022827"/>
    </source>
</evidence>